<dbReference type="AlphaFoldDB" id="A0A5N5WVX8"/>
<dbReference type="Proteomes" id="UP000326565">
    <property type="component" value="Unassembled WGS sequence"/>
</dbReference>
<name>A0A5N5WVX8_9EURO</name>
<evidence type="ECO:0000313" key="3">
    <source>
        <dbReference type="Proteomes" id="UP000326565"/>
    </source>
</evidence>
<accession>A0A5N5WVX8</accession>
<sequence length="326" mass="37395">MREDRDAAMRLFDSFIKQFEPSDPIGKGLKPVTLVYLVKDKVSNKDNTNALRDGLVKFAKSLIDSFFLPLKALASKTPYNTPGSLSRLQLSGGGIGTPQRVKSLRDDCLERDRHRCVVTRKISIKEAQNRLEKDEDNLKDNDRESLLPERNEMAYLEVSHIFPHPLMSLTRIGGEQKLAESKKMAHKILNMFNLTIIPLISGTDIDRPMNALALAKDVYTLFGNFEITFEHISDHKYKIYYADPDQFFWIIQLSITRTLYFTPYQKIDHPSVDFLKVHHAIAKILYRSGGEVNSNGSSRIDEYVLFKLSGGLRRCMCVRRMQVYSQ</sequence>
<reference evidence="2 3" key="1">
    <citation type="submission" date="2019-04" db="EMBL/GenBank/DDBJ databases">
        <title>Friends and foes A comparative genomics study of 23 Aspergillus species from section Flavi.</title>
        <authorList>
            <consortium name="DOE Joint Genome Institute"/>
            <person name="Kjaerbolling I."/>
            <person name="Vesth T."/>
            <person name="Frisvad J.C."/>
            <person name="Nybo J.L."/>
            <person name="Theobald S."/>
            <person name="Kildgaard S."/>
            <person name="Isbrandt T."/>
            <person name="Kuo A."/>
            <person name="Sato A."/>
            <person name="Lyhne E.K."/>
            <person name="Kogle M.E."/>
            <person name="Wiebenga A."/>
            <person name="Kun R.S."/>
            <person name="Lubbers R.J."/>
            <person name="Makela M.R."/>
            <person name="Barry K."/>
            <person name="Chovatia M."/>
            <person name="Clum A."/>
            <person name="Daum C."/>
            <person name="Haridas S."/>
            <person name="He G."/>
            <person name="LaButti K."/>
            <person name="Lipzen A."/>
            <person name="Mondo S."/>
            <person name="Riley R."/>
            <person name="Salamov A."/>
            <person name="Simmons B.A."/>
            <person name="Magnuson J.K."/>
            <person name="Henrissat B."/>
            <person name="Mortensen U.H."/>
            <person name="Larsen T.O."/>
            <person name="Devries R.P."/>
            <person name="Grigoriev I.V."/>
            <person name="Machida M."/>
            <person name="Baker S.E."/>
            <person name="Andersen M.R."/>
        </authorList>
    </citation>
    <scope>NUCLEOTIDE SEQUENCE [LARGE SCALE GENOMIC DNA]</scope>
    <source>
        <strain evidence="2 3">CBS 151.66</strain>
    </source>
</reference>
<evidence type="ECO:0000313" key="2">
    <source>
        <dbReference type="EMBL" id="KAB8071897.1"/>
    </source>
</evidence>
<evidence type="ECO:0000259" key="1">
    <source>
        <dbReference type="Pfam" id="PF13391"/>
    </source>
</evidence>
<organism evidence="2 3">
    <name type="scientific">Aspergillus leporis</name>
    <dbReference type="NCBI Taxonomy" id="41062"/>
    <lineage>
        <taxon>Eukaryota</taxon>
        <taxon>Fungi</taxon>
        <taxon>Dikarya</taxon>
        <taxon>Ascomycota</taxon>
        <taxon>Pezizomycotina</taxon>
        <taxon>Eurotiomycetes</taxon>
        <taxon>Eurotiomycetidae</taxon>
        <taxon>Eurotiales</taxon>
        <taxon>Aspergillaceae</taxon>
        <taxon>Aspergillus</taxon>
        <taxon>Aspergillus subgen. Circumdati</taxon>
    </lineage>
</organism>
<dbReference type="OrthoDB" id="2104739at2759"/>
<dbReference type="InterPro" id="IPR003615">
    <property type="entry name" value="HNH_nuc"/>
</dbReference>
<keyword evidence="3" id="KW-1185">Reference proteome</keyword>
<dbReference type="EMBL" id="ML732260">
    <property type="protein sequence ID" value="KAB8071897.1"/>
    <property type="molecule type" value="Genomic_DNA"/>
</dbReference>
<dbReference type="Pfam" id="PF13391">
    <property type="entry name" value="HNH_2"/>
    <property type="match status" value="1"/>
</dbReference>
<feature type="domain" description="HNH nuclease" evidence="1">
    <location>
        <begin position="141"/>
        <end position="230"/>
    </location>
</feature>
<protein>
    <recommendedName>
        <fullName evidence="1">HNH nuclease domain-containing protein</fullName>
    </recommendedName>
</protein>
<proteinExistence type="predicted"/>
<gene>
    <name evidence="2" type="ORF">BDV29DRAFT_192917</name>
</gene>